<dbReference type="SUPFAM" id="SSF52799">
    <property type="entry name" value="(Phosphotyrosine protein) phosphatases II"/>
    <property type="match status" value="1"/>
</dbReference>
<comment type="caution">
    <text evidence="2">The sequence shown here is derived from an EMBL/GenBank/DDBJ whole genome shotgun (WGS) entry which is preliminary data.</text>
</comment>
<dbReference type="PROSITE" id="PS00383">
    <property type="entry name" value="TYR_PHOSPHATASE_1"/>
    <property type="match status" value="1"/>
</dbReference>
<gene>
    <name evidence="2" type="ORF">RM574_08545</name>
</gene>
<evidence type="ECO:0000313" key="3">
    <source>
        <dbReference type="Proteomes" id="UP001183607"/>
    </source>
</evidence>
<dbReference type="PANTHER" id="PTHR31126:SF1">
    <property type="entry name" value="TYROSINE SPECIFIC PROTEIN PHOSPHATASES DOMAIN-CONTAINING PROTEIN"/>
    <property type="match status" value="1"/>
</dbReference>
<evidence type="ECO:0000256" key="1">
    <source>
        <dbReference type="ARBA" id="ARBA00009580"/>
    </source>
</evidence>
<proteinExistence type="inferred from homology"/>
<dbReference type="AlphaFoldDB" id="A0ABD5E311"/>
<dbReference type="RefSeq" id="WP_093854838.1">
    <property type="nucleotide sequence ID" value="NZ_JAVRER010000009.1"/>
</dbReference>
<protein>
    <submittedName>
        <fullName evidence="2">Tyrosine-protein phosphatase</fullName>
        <ecNumber evidence="2">3.1.3.48</ecNumber>
    </submittedName>
</protein>
<dbReference type="InterPro" id="IPR026893">
    <property type="entry name" value="Tyr/Ser_Pase_IphP-type"/>
</dbReference>
<dbReference type="Pfam" id="PF13350">
    <property type="entry name" value="Y_phosphatase3"/>
    <property type="match status" value="1"/>
</dbReference>
<dbReference type="EMBL" id="JAVRER010000009">
    <property type="protein sequence ID" value="MDT0415539.1"/>
    <property type="molecule type" value="Genomic_DNA"/>
</dbReference>
<keyword evidence="2" id="KW-0378">Hydrolase</keyword>
<dbReference type="EC" id="3.1.3.48" evidence="2"/>
<dbReference type="InterPro" id="IPR029021">
    <property type="entry name" value="Prot-tyrosine_phosphatase-like"/>
</dbReference>
<accession>A0ABD5E311</accession>
<organism evidence="2 3">
    <name type="scientific">Streptomyces evansiae</name>
    <dbReference type="NCBI Taxonomy" id="3075535"/>
    <lineage>
        <taxon>Bacteria</taxon>
        <taxon>Bacillati</taxon>
        <taxon>Actinomycetota</taxon>
        <taxon>Actinomycetes</taxon>
        <taxon>Kitasatosporales</taxon>
        <taxon>Streptomycetaceae</taxon>
        <taxon>Streptomyces</taxon>
    </lineage>
</organism>
<comment type="similarity">
    <text evidence="1">Belongs to the protein-tyrosine phosphatase family.</text>
</comment>
<name>A0ABD5E311_9ACTN</name>
<dbReference type="PANTHER" id="PTHR31126">
    <property type="entry name" value="TYROSINE-PROTEIN PHOSPHATASE"/>
    <property type="match status" value="1"/>
</dbReference>
<reference evidence="3" key="1">
    <citation type="submission" date="2023-07" db="EMBL/GenBank/DDBJ databases">
        <title>30 novel species of actinomycetes from the DSMZ collection.</title>
        <authorList>
            <person name="Nouioui I."/>
        </authorList>
    </citation>
    <scope>NUCLEOTIDE SEQUENCE [LARGE SCALE GENOMIC DNA]</scope>
    <source>
        <strain evidence="3">DSM 41982</strain>
    </source>
</reference>
<evidence type="ECO:0000313" key="2">
    <source>
        <dbReference type="EMBL" id="MDT0415539.1"/>
    </source>
</evidence>
<dbReference type="GO" id="GO:0004725">
    <property type="term" value="F:protein tyrosine phosphatase activity"/>
    <property type="evidence" value="ECO:0007669"/>
    <property type="project" value="UniProtKB-EC"/>
</dbReference>
<dbReference type="Proteomes" id="UP001183607">
    <property type="component" value="Unassembled WGS sequence"/>
</dbReference>
<sequence>MDRHLAFDRLHNFRDLGGYRAAGGHVTRGRVLYRSDNLAKLHEPAAVADRARFDALGIRTVVDLRHGWEIARTGRVPAREGLAFHHLGIEHRAWDQAATGPLPDPWRYLADKLGEIFADGGKEIAQVIDVLAHAEGPAVFHCASGKDRTGIVAALVLTLLGVDRDTVAADFALTEHATAGLRADWSARNGGRAPGWEHYGRAPEAVVRHLLDDLDRDHGGVAAYVAAHGVPGTTVAALRARFLVPAPEPSRAPAEGSARADG</sequence>
<dbReference type="InterPro" id="IPR016130">
    <property type="entry name" value="Tyr_Pase_AS"/>
</dbReference>
<dbReference type="Gene3D" id="3.90.190.10">
    <property type="entry name" value="Protein tyrosine phosphatase superfamily"/>
    <property type="match status" value="1"/>
</dbReference>